<dbReference type="RefSeq" id="XP_016258599.1">
    <property type="nucleotide sequence ID" value="XM_016410792.1"/>
</dbReference>
<dbReference type="Proteomes" id="UP000053342">
    <property type="component" value="Unassembled WGS sequence"/>
</dbReference>
<sequence length="100" mass="11114">MEVPVPIHTPLKDGEVRLVTLAQGKFDDDIECSLSTHLLERDPTYEALSWYWGTPNPGTDPTISLCGQTFSVPVNLERALRYLRAEDKSLPKRLSGGSKS</sequence>
<name>A0A0D2D598_9EURO</name>
<dbReference type="AlphaFoldDB" id="A0A0D2D598"/>
<dbReference type="EMBL" id="KN847341">
    <property type="protein sequence ID" value="KIW38383.1"/>
    <property type="molecule type" value="Genomic_DNA"/>
</dbReference>
<evidence type="ECO:0000313" key="2">
    <source>
        <dbReference type="Proteomes" id="UP000053342"/>
    </source>
</evidence>
<dbReference type="GeneID" id="27361428"/>
<dbReference type="PANTHER" id="PTHR24148:SF82">
    <property type="entry name" value="HETEROKARYON INCOMPATIBILITY DOMAIN-CONTAINING PROTEIN"/>
    <property type="match status" value="1"/>
</dbReference>
<dbReference type="InterPro" id="IPR052895">
    <property type="entry name" value="HetReg/Transcr_Mod"/>
</dbReference>
<evidence type="ECO:0000313" key="1">
    <source>
        <dbReference type="EMBL" id="KIW38383.1"/>
    </source>
</evidence>
<gene>
    <name evidence="1" type="ORF">PV06_09354</name>
</gene>
<organism evidence="1 2">
    <name type="scientific">Exophiala oligosperma</name>
    <dbReference type="NCBI Taxonomy" id="215243"/>
    <lineage>
        <taxon>Eukaryota</taxon>
        <taxon>Fungi</taxon>
        <taxon>Dikarya</taxon>
        <taxon>Ascomycota</taxon>
        <taxon>Pezizomycotina</taxon>
        <taxon>Eurotiomycetes</taxon>
        <taxon>Chaetothyriomycetidae</taxon>
        <taxon>Chaetothyriales</taxon>
        <taxon>Herpotrichiellaceae</taxon>
        <taxon>Exophiala</taxon>
    </lineage>
</organism>
<reference evidence="1 2" key="1">
    <citation type="submission" date="2015-01" db="EMBL/GenBank/DDBJ databases">
        <title>The Genome Sequence of Exophiala oligosperma CBS72588.</title>
        <authorList>
            <consortium name="The Broad Institute Genomics Platform"/>
            <person name="Cuomo C."/>
            <person name="de Hoog S."/>
            <person name="Gorbushina A."/>
            <person name="Stielow B."/>
            <person name="Teixiera M."/>
            <person name="Abouelleil A."/>
            <person name="Chapman S.B."/>
            <person name="Priest M."/>
            <person name="Young S.K."/>
            <person name="Wortman J."/>
            <person name="Nusbaum C."/>
            <person name="Birren B."/>
        </authorList>
    </citation>
    <scope>NUCLEOTIDE SEQUENCE [LARGE SCALE GENOMIC DNA]</scope>
    <source>
        <strain evidence="1 2">CBS 72588</strain>
    </source>
</reference>
<protein>
    <submittedName>
        <fullName evidence="1">Uncharacterized protein</fullName>
    </submittedName>
</protein>
<dbReference type="OrthoDB" id="4161734at2759"/>
<proteinExistence type="predicted"/>
<dbReference type="HOGENOM" id="CLU_2306144_0_0_1"/>
<keyword evidence="2" id="KW-1185">Reference proteome</keyword>
<dbReference type="VEuPathDB" id="FungiDB:PV06_09354"/>
<accession>A0A0D2D598</accession>
<dbReference type="PANTHER" id="PTHR24148">
    <property type="entry name" value="ANKYRIN REPEAT DOMAIN-CONTAINING PROTEIN 39 HOMOLOG-RELATED"/>
    <property type="match status" value="1"/>
</dbReference>